<proteinExistence type="predicted"/>
<evidence type="ECO:0000313" key="2">
    <source>
        <dbReference type="EMBL" id="MBC5768410.1"/>
    </source>
</evidence>
<comment type="caution">
    <text evidence="2">The sequence shown here is derived from an EMBL/GenBank/DDBJ whole genome shotgun (WGS) entry which is preliminary data.</text>
</comment>
<dbReference type="EMBL" id="JACORU010000017">
    <property type="protein sequence ID" value="MBC5768410.1"/>
    <property type="molecule type" value="Genomic_DNA"/>
</dbReference>
<name>A0A923S5C1_9BURK</name>
<evidence type="ECO:0000256" key="1">
    <source>
        <dbReference type="SAM" id="SignalP"/>
    </source>
</evidence>
<evidence type="ECO:0000313" key="3">
    <source>
        <dbReference type="Proteomes" id="UP000596827"/>
    </source>
</evidence>
<dbReference type="RefSeq" id="WP_187085134.1">
    <property type="nucleotide sequence ID" value="NZ_JACORU010000017.1"/>
</dbReference>
<dbReference type="AlphaFoldDB" id="A0A923S5C1"/>
<keyword evidence="3" id="KW-1185">Reference proteome</keyword>
<keyword evidence="1" id="KW-0732">Signal</keyword>
<feature type="signal peptide" evidence="1">
    <location>
        <begin position="1"/>
        <end position="21"/>
    </location>
</feature>
<reference evidence="2" key="1">
    <citation type="submission" date="2020-08" db="EMBL/GenBank/DDBJ databases">
        <title>Ramlibacter sp. GTP1 16S ribosomal RNA gene genome sequencing and assembly.</title>
        <authorList>
            <person name="Kang M."/>
        </authorList>
    </citation>
    <scope>NUCLEOTIDE SEQUENCE</scope>
    <source>
        <strain evidence="2">GTP1</strain>
    </source>
</reference>
<dbReference type="Proteomes" id="UP000596827">
    <property type="component" value="Unassembled WGS sequence"/>
</dbReference>
<gene>
    <name evidence="2" type="ORF">H8R02_28375</name>
</gene>
<evidence type="ECO:0008006" key="4">
    <source>
        <dbReference type="Google" id="ProtNLM"/>
    </source>
</evidence>
<feature type="chain" id="PRO_5037272388" description="DUF4157 domain-containing protein" evidence="1">
    <location>
        <begin position="22"/>
        <end position="329"/>
    </location>
</feature>
<sequence length="329" mass="36464">MRVLRAFLLVLAFAALQPALAFEPVAVGRTQVRFATLDEARTELARDDEWVAATSDFERALIAKASRPVSRAEFREVMARNAVEWTNEDVARWRAAVEGAAPRLVELRLPLPRTVTLVLIDGTQPGNVPHTRGEAIFIPRGFAMAPGADAAVMAHEFFHVSSRANPRLASRIYGLYGFEPAAPLQWPHAWLGLNLTNPDAPQNRHALTLEHEGRTVRVMPVLVAKHTQPSPTDFIFSVLDVRLLVLAPPEPGAPSRAQLQGTEPQWLPAYRTPAYFQRTGGNTRYLHHPEEIAADNFMLLASGRPAPNPGLLRQLETLLREAANQEQDK</sequence>
<accession>A0A923S5C1</accession>
<organism evidence="2 3">
    <name type="scientific">Ramlibacter albus</name>
    <dbReference type="NCBI Taxonomy" id="2079448"/>
    <lineage>
        <taxon>Bacteria</taxon>
        <taxon>Pseudomonadati</taxon>
        <taxon>Pseudomonadota</taxon>
        <taxon>Betaproteobacteria</taxon>
        <taxon>Burkholderiales</taxon>
        <taxon>Comamonadaceae</taxon>
        <taxon>Ramlibacter</taxon>
    </lineage>
</organism>
<protein>
    <recommendedName>
        <fullName evidence="4">DUF4157 domain-containing protein</fullName>
    </recommendedName>
</protein>